<proteinExistence type="predicted"/>
<feature type="site" description="Interaction with the cone snail toxin Con-ikot-ikot" evidence="16">
    <location>
        <position position="720"/>
    </location>
</feature>
<evidence type="ECO:0000256" key="11">
    <source>
        <dbReference type="ARBA" id="ARBA00023257"/>
    </source>
</evidence>
<evidence type="ECO:0000256" key="1">
    <source>
        <dbReference type="ARBA" id="ARBA00004651"/>
    </source>
</evidence>
<feature type="site" description="Crucial to convey clamshell closure to channel opening" evidence="16">
    <location>
        <position position="605"/>
    </location>
</feature>
<evidence type="ECO:0000256" key="10">
    <source>
        <dbReference type="ARBA" id="ARBA00023180"/>
    </source>
</evidence>
<dbReference type="SUPFAM" id="SSF53850">
    <property type="entry name" value="Periplasmic binding protein-like II"/>
    <property type="match status" value="1"/>
</dbReference>
<sequence>MASDLFWIKLPCLTYIILVWTILPSSMTISSDRRAYNIGILQPSLFDLKDVVFEKVENSSGQTLNRIQVLDDVRENYRGYRKVFSATKSLDTVLGPYRKAFAIATEKSKIPFLVTSITPTQQPETPFLIQLFPDATVFADAVLDIVNYYQYTSISVIYDSIEGAVVLEKLLMQPSKEVTSIKINDSVSNQVKQELKAIRDNRFTNFIIICKNRTIADLILTEGLRLSMFSRPYTWLLVNMGLEEYDLEKYVDSRVNMTIVAITADPGSPSCILGEDISLKRAVLSDALQVYVNLQRNLNVSMRSAVGNLDLQGCTGHLNFTEFGKRSEFSLRLLELRNYRSGKAGSWTSVEDSFVRRVKPSQSYSISRGMVSGNVFDRPIRITTKIEPPFVQYKNESNYHSGGASVHPFEGLLIDILEQLAKVLNFRYNITLVPDGKFGSLKPPPRGWTGMVRVLKDDKADVALAPFQITPGRSAVVDFTKPFMTKGTTVMVRRPEFKVGHFQFLRPLSKYVWIAIFVAFVIVSLVLFGVSRVNTDRQAKYTHNLRASFWYIWGTLLRGSLCGAPKAISSRTISSTWWFFSLIIISIYTANLAAFLTITISSIGINSAADLAQQDILQYGTVDGSQIEYFFNHTKMDHFQKMKAMMSVQPGWMVRTVKIGFERVMQGGYAFIWDSPTIRHLVASDCSLMEIGTPFDLKGYGLAVKKNAPYLEKISLAILKLIDEGVVYRLEGKWWRRQYCPDPRQKAKTESLDFENVAGMFIILAAGIILALVVCAVEYIVGKLRAKVNPSKKREPPANNIHKRNSDLNEANTPDMLGDIQVYSNHITYAQENHDAYKRYSEYESRL</sequence>
<evidence type="ECO:0000256" key="14">
    <source>
        <dbReference type="ARBA" id="ARBA00034100"/>
    </source>
</evidence>
<dbReference type="GO" id="GO:0038023">
    <property type="term" value="F:signaling receptor activity"/>
    <property type="evidence" value="ECO:0007669"/>
    <property type="project" value="InterPro"/>
</dbReference>
<comment type="caution">
    <text evidence="22">The sequence shown here is derived from an EMBL/GenBank/DDBJ whole genome shotgun (WGS) entry which is preliminary data.</text>
</comment>
<keyword evidence="10" id="KW-0325">Glycoprotein</keyword>
<keyword evidence="9" id="KW-0675">Receptor</keyword>
<accession>A0AAN8JDW1</accession>
<evidence type="ECO:0000313" key="22">
    <source>
        <dbReference type="EMBL" id="KAK6173285.1"/>
    </source>
</evidence>
<dbReference type="InterPro" id="IPR015683">
    <property type="entry name" value="Ionotropic_Glu_rcpt"/>
</dbReference>
<dbReference type="EMBL" id="JAZGQO010000011">
    <property type="protein sequence ID" value="KAK6173285.1"/>
    <property type="molecule type" value="Genomic_DNA"/>
</dbReference>
<dbReference type="SUPFAM" id="SSF53822">
    <property type="entry name" value="Periplasmic binding protein-like I"/>
    <property type="match status" value="1"/>
</dbReference>
<evidence type="ECO:0000259" key="20">
    <source>
        <dbReference type="SMART" id="SM00079"/>
    </source>
</evidence>
<feature type="region of interest" description="Disordered" evidence="18">
    <location>
        <begin position="790"/>
        <end position="812"/>
    </location>
</feature>
<dbReference type="InterPro" id="IPR019594">
    <property type="entry name" value="Glu/Gly-bd"/>
</dbReference>
<evidence type="ECO:0000256" key="13">
    <source>
        <dbReference type="ARBA" id="ARBA00023303"/>
    </source>
</evidence>
<keyword evidence="12" id="KW-1071">Ligand-gated ion channel</keyword>
<feature type="domain" description="Ionotropic glutamate receptor L-glutamate and glycine-binding" evidence="21">
    <location>
        <begin position="389"/>
        <end position="457"/>
    </location>
</feature>
<dbReference type="InterPro" id="IPR001508">
    <property type="entry name" value="Iono_Glu_rcpt_met"/>
</dbReference>
<evidence type="ECO:0000313" key="23">
    <source>
        <dbReference type="Proteomes" id="UP001347796"/>
    </source>
</evidence>
<evidence type="ECO:0000256" key="6">
    <source>
        <dbReference type="ARBA" id="ARBA00023018"/>
    </source>
</evidence>
<comment type="subcellular location">
    <subcellularLocation>
        <location evidence="1">Cell membrane</location>
        <topology evidence="1">Multi-pass membrane protein</topology>
    </subcellularLocation>
    <subcellularLocation>
        <location evidence="14">Postsynaptic cell membrane</location>
    </subcellularLocation>
</comment>
<feature type="binding site" evidence="15">
    <location>
        <position position="473"/>
    </location>
    <ligand>
        <name>L-glutamate</name>
        <dbReference type="ChEBI" id="CHEBI:29985"/>
    </ligand>
</feature>
<keyword evidence="23" id="KW-1185">Reference proteome</keyword>
<evidence type="ECO:0000256" key="5">
    <source>
        <dbReference type="ARBA" id="ARBA00022989"/>
    </source>
</evidence>
<dbReference type="GO" id="GO:0015276">
    <property type="term" value="F:ligand-gated monoatomic ion channel activity"/>
    <property type="evidence" value="ECO:0007669"/>
    <property type="project" value="InterPro"/>
</dbReference>
<evidence type="ECO:0000256" key="15">
    <source>
        <dbReference type="PIRSR" id="PIRSR601508-1"/>
    </source>
</evidence>
<evidence type="ECO:0000256" key="9">
    <source>
        <dbReference type="ARBA" id="ARBA00023170"/>
    </source>
</evidence>
<feature type="transmembrane region" description="Helical" evidence="19">
    <location>
        <begin position="757"/>
        <end position="781"/>
    </location>
</feature>
<dbReference type="Pfam" id="PF00060">
    <property type="entry name" value="Lig_chan"/>
    <property type="match status" value="1"/>
</dbReference>
<keyword evidence="2" id="KW-0813">Transport</keyword>
<dbReference type="PRINTS" id="PR00177">
    <property type="entry name" value="NMDARECEPTOR"/>
</dbReference>
<evidence type="ECO:0000259" key="21">
    <source>
        <dbReference type="SMART" id="SM00918"/>
    </source>
</evidence>
<keyword evidence="17" id="KW-1015">Disulfide bond</keyword>
<gene>
    <name evidence="22" type="ORF">SNE40_016765</name>
</gene>
<feature type="disulfide bond" evidence="17">
    <location>
        <begin position="686"/>
        <end position="740"/>
    </location>
</feature>
<dbReference type="InterPro" id="IPR028082">
    <property type="entry name" value="Peripla_BP_I"/>
</dbReference>
<dbReference type="PANTHER" id="PTHR18966">
    <property type="entry name" value="IONOTROPIC GLUTAMATE RECEPTOR"/>
    <property type="match status" value="1"/>
</dbReference>
<feature type="transmembrane region" description="Helical" evidence="19">
    <location>
        <begin position="577"/>
        <end position="598"/>
    </location>
</feature>
<keyword evidence="7" id="KW-0406">Ion transport</keyword>
<evidence type="ECO:0000256" key="12">
    <source>
        <dbReference type="ARBA" id="ARBA00023286"/>
    </source>
</evidence>
<name>A0AAN8JDW1_PATCE</name>
<dbReference type="Gene3D" id="1.10.287.70">
    <property type="match status" value="1"/>
</dbReference>
<feature type="domain" description="Ionotropic glutamate receptor C-terminal" evidence="20">
    <location>
        <begin position="379"/>
        <end position="737"/>
    </location>
</feature>
<evidence type="ECO:0000256" key="4">
    <source>
        <dbReference type="ARBA" id="ARBA00022692"/>
    </source>
</evidence>
<dbReference type="Gene3D" id="3.40.50.2300">
    <property type="match status" value="1"/>
</dbReference>
<dbReference type="SMART" id="SM00918">
    <property type="entry name" value="Lig_chan-Glu_bd"/>
    <property type="match status" value="1"/>
</dbReference>
<evidence type="ECO:0000256" key="16">
    <source>
        <dbReference type="PIRSR" id="PIRSR601508-2"/>
    </source>
</evidence>
<dbReference type="Pfam" id="PF10613">
    <property type="entry name" value="Lig_chan-Glu_bd"/>
    <property type="match status" value="1"/>
</dbReference>
<dbReference type="Pfam" id="PF01094">
    <property type="entry name" value="ANF_receptor"/>
    <property type="match status" value="1"/>
</dbReference>
<dbReference type="InterPro" id="IPR001320">
    <property type="entry name" value="Iontro_rcpt_C"/>
</dbReference>
<dbReference type="InterPro" id="IPR001828">
    <property type="entry name" value="ANF_lig-bd_rcpt"/>
</dbReference>
<feature type="transmembrane region" description="Helical" evidence="19">
    <location>
        <begin position="6"/>
        <end position="23"/>
    </location>
</feature>
<feature type="transmembrane region" description="Helical" evidence="19">
    <location>
        <begin position="511"/>
        <end position="530"/>
    </location>
</feature>
<evidence type="ECO:0000256" key="7">
    <source>
        <dbReference type="ARBA" id="ARBA00023065"/>
    </source>
</evidence>
<feature type="binding site" evidence="15">
    <location>
        <position position="466"/>
    </location>
    <ligand>
        <name>L-glutamate</name>
        <dbReference type="ChEBI" id="CHEBI:29985"/>
    </ligand>
</feature>
<protein>
    <submittedName>
        <fullName evidence="22">Uncharacterized protein</fullName>
    </submittedName>
</protein>
<evidence type="ECO:0000256" key="17">
    <source>
        <dbReference type="PIRSR" id="PIRSR601508-3"/>
    </source>
</evidence>
<reference evidence="22 23" key="1">
    <citation type="submission" date="2024-01" db="EMBL/GenBank/DDBJ databases">
        <title>The genome of the rayed Mediterranean limpet Patella caerulea (Linnaeus, 1758).</title>
        <authorList>
            <person name="Anh-Thu Weber A."/>
            <person name="Halstead-Nussloch G."/>
        </authorList>
    </citation>
    <scope>NUCLEOTIDE SEQUENCE [LARGE SCALE GENOMIC DNA]</scope>
    <source>
        <strain evidence="22">AATW-2023a</strain>
        <tissue evidence="22">Whole specimen</tissue>
    </source>
</reference>
<evidence type="ECO:0000256" key="18">
    <source>
        <dbReference type="SAM" id="MobiDB-lite"/>
    </source>
</evidence>
<keyword evidence="4 19" id="KW-0812">Transmembrane</keyword>
<evidence type="ECO:0000256" key="3">
    <source>
        <dbReference type="ARBA" id="ARBA00022475"/>
    </source>
</evidence>
<dbReference type="SMART" id="SM00079">
    <property type="entry name" value="PBPe"/>
    <property type="match status" value="1"/>
</dbReference>
<keyword evidence="11" id="KW-0628">Postsynaptic cell membrane</keyword>
<dbReference type="Gene3D" id="3.40.190.10">
    <property type="entry name" value="Periplasmic binding protein-like II"/>
    <property type="match status" value="2"/>
</dbReference>
<dbReference type="FunFam" id="1.10.287.70:FF:000143">
    <property type="entry name" value="Probable glutamate receptor"/>
    <property type="match status" value="1"/>
</dbReference>
<evidence type="ECO:0000256" key="2">
    <source>
        <dbReference type="ARBA" id="ARBA00022448"/>
    </source>
</evidence>
<keyword evidence="6" id="KW-0770">Synapse</keyword>
<keyword evidence="13" id="KW-0407">Ion channel</keyword>
<keyword evidence="3" id="KW-1003">Cell membrane</keyword>
<dbReference type="FunFam" id="3.40.190.10:FF:000024">
    <property type="entry name" value="Glutamate receptor, ionotropic, delta 1"/>
    <property type="match status" value="1"/>
</dbReference>
<evidence type="ECO:0000256" key="19">
    <source>
        <dbReference type="SAM" id="Phobius"/>
    </source>
</evidence>
<feature type="binding site" evidence="15">
    <location>
        <position position="674"/>
    </location>
    <ligand>
        <name>L-glutamate</name>
        <dbReference type="ChEBI" id="CHEBI:29985"/>
    </ligand>
</feature>
<dbReference type="AlphaFoldDB" id="A0AAN8JDW1"/>
<keyword evidence="8 19" id="KW-0472">Membrane</keyword>
<keyword evidence="5 19" id="KW-1133">Transmembrane helix</keyword>
<organism evidence="22 23">
    <name type="scientific">Patella caerulea</name>
    <name type="common">Rayed Mediterranean limpet</name>
    <dbReference type="NCBI Taxonomy" id="87958"/>
    <lineage>
        <taxon>Eukaryota</taxon>
        <taxon>Metazoa</taxon>
        <taxon>Spiralia</taxon>
        <taxon>Lophotrochozoa</taxon>
        <taxon>Mollusca</taxon>
        <taxon>Gastropoda</taxon>
        <taxon>Patellogastropoda</taxon>
        <taxon>Patelloidea</taxon>
        <taxon>Patellidae</taxon>
        <taxon>Patella</taxon>
    </lineage>
</organism>
<evidence type="ECO:0000256" key="8">
    <source>
        <dbReference type="ARBA" id="ARBA00023136"/>
    </source>
</evidence>
<dbReference type="GO" id="GO:0045211">
    <property type="term" value="C:postsynaptic membrane"/>
    <property type="evidence" value="ECO:0007669"/>
    <property type="project" value="UniProtKB-SubCell"/>
</dbReference>
<dbReference type="Proteomes" id="UP001347796">
    <property type="component" value="Unassembled WGS sequence"/>
</dbReference>